<reference evidence="1 2" key="1">
    <citation type="journal article" date="2021" name="Genome Biol.">
        <title>AFLAP: assembly-free linkage analysis pipeline using k-mers from genome sequencing data.</title>
        <authorList>
            <person name="Fletcher K."/>
            <person name="Zhang L."/>
            <person name="Gil J."/>
            <person name="Han R."/>
            <person name="Cavanaugh K."/>
            <person name="Michelmore R."/>
        </authorList>
    </citation>
    <scope>NUCLEOTIDE SEQUENCE [LARGE SCALE GENOMIC DNA]</scope>
    <source>
        <strain evidence="1 2">SF5</strain>
    </source>
</reference>
<comment type="caution">
    <text evidence="1">The sequence shown here is derived from an EMBL/GenBank/DDBJ whole genome shotgun (WGS) entry which is preliminary data.</text>
</comment>
<name>A0A976IKU9_BRELC</name>
<dbReference type="EMBL" id="SHOA02000001">
    <property type="protein sequence ID" value="TDH73612.1"/>
    <property type="molecule type" value="Genomic_DNA"/>
</dbReference>
<evidence type="ECO:0000313" key="1">
    <source>
        <dbReference type="EMBL" id="TDH73612.1"/>
    </source>
</evidence>
<dbReference type="RefSeq" id="XP_067823110.1">
    <property type="nucleotide sequence ID" value="XM_067962817.1"/>
</dbReference>
<dbReference type="GeneID" id="94348488"/>
<sequence>MLDKHALTNLNGVRAPIGINNLISPDHHPLLPFNKTTIIKKAKIKKIALYKILHLVCDSEGLMSVMLQLWKTESWQACGTEIVMEIGMQVSGAP</sequence>
<dbReference type="AlphaFoldDB" id="A0A976IKU9"/>
<evidence type="ECO:0000313" key="2">
    <source>
        <dbReference type="Proteomes" id="UP000294530"/>
    </source>
</evidence>
<proteinExistence type="predicted"/>
<protein>
    <submittedName>
        <fullName evidence="1">Uncharacterized protein</fullName>
    </submittedName>
</protein>
<dbReference type="Proteomes" id="UP000294530">
    <property type="component" value="Unassembled WGS sequence"/>
</dbReference>
<keyword evidence="2" id="KW-1185">Reference proteome</keyword>
<dbReference type="KEGG" id="blac:94348488"/>
<gene>
    <name evidence="1" type="ORF">CCR75_004731</name>
</gene>
<organism evidence="1 2">
    <name type="scientific">Bremia lactucae</name>
    <name type="common">Lettuce downy mildew</name>
    <dbReference type="NCBI Taxonomy" id="4779"/>
    <lineage>
        <taxon>Eukaryota</taxon>
        <taxon>Sar</taxon>
        <taxon>Stramenopiles</taxon>
        <taxon>Oomycota</taxon>
        <taxon>Peronosporomycetes</taxon>
        <taxon>Peronosporales</taxon>
        <taxon>Peronosporaceae</taxon>
        <taxon>Bremia</taxon>
    </lineage>
</organism>
<accession>A0A976IKU9</accession>